<dbReference type="Pfam" id="PF00486">
    <property type="entry name" value="Trans_reg_C"/>
    <property type="match status" value="1"/>
</dbReference>
<dbReference type="GO" id="GO:0006355">
    <property type="term" value="P:regulation of DNA-templated transcription"/>
    <property type="evidence" value="ECO:0007669"/>
    <property type="project" value="InterPro"/>
</dbReference>
<evidence type="ECO:0000256" key="2">
    <source>
        <dbReference type="ARBA" id="ARBA00023012"/>
    </source>
</evidence>
<keyword evidence="5" id="KW-0804">Transcription</keyword>
<dbReference type="EMBL" id="PFNG01000145">
    <property type="protein sequence ID" value="PIZ38525.1"/>
    <property type="molecule type" value="Genomic_DNA"/>
</dbReference>
<comment type="caution">
    <text evidence="10">The sequence shown here is derived from an EMBL/GenBank/DDBJ whole genome shotgun (WGS) entry which is preliminary data.</text>
</comment>
<evidence type="ECO:0000259" key="8">
    <source>
        <dbReference type="PROSITE" id="PS50110"/>
    </source>
</evidence>
<accession>A0A2M7T7R0</accession>
<dbReference type="GO" id="GO:0000156">
    <property type="term" value="F:phosphorelay response regulator activity"/>
    <property type="evidence" value="ECO:0007669"/>
    <property type="project" value="TreeGrafter"/>
</dbReference>
<dbReference type="PANTHER" id="PTHR48111">
    <property type="entry name" value="REGULATOR OF RPOS"/>
    <property type="match status" value="1"/>
</dbReference>
<dbReference type="SUPFAM" id="SSF52172">
    <property type="entry name" value="CheY-like"/>
    <property type="match status" value="1"/>
</dbReference>
<dbReference type="InterPro" id="IPR036388">
    <property type="entry name" value="WH-like_DNA-bd_sf"/>
</dbReference>
<dbReference type="RefSeq" id="WP_286678973.1">
    <property type="nucleotide sequence ID" value="NZ_MNXI01000119.1"/>
</dbReference>
<evidence type="ECO:0000256" key="7">
    <source>
        <dbReference type="PROSITE-ProRule" id="PRU01091"/>
    </source>
</evidence>
<dbReference type="AlphaFoldDB" id="A0A2M7T7R0"/>
<reference evidence="11" key="1">
    <citation type="submission" date="2017-09" db="EMBL/GenBank/DDBJ databases">
        <title>Depth-based differentiation of microbial function through sediment-hosted aquifers and enrichment of novel symbionts in the deep terrestrial subsurface.</title>
        <authorList>
            <person name="Probst A.J."/>
            <person name="Ladd B."/>
            <person name="Jarett J.K."/>
            <person name="Geller-Mcgrath D.E."/>
            <person name="Sieber C.M.K."/>
            <person name="Emerson J.B."/>
            <person name="Anantharaman K."/>
            <person name="Thomas B.C."/>
            <person name="Malmstrom R."/>
            <person name="Stieglmeier M."/>
            <person name="Klingl A."/>
            <person name="Woyke T."/>
            <person name="Ryan C.M."/>
            <person name="Banfield J.F."/>
        </authorList>
    </citation>
    <scope>NUCLEOTIDE SEQUENCE [LARGE SCALE GENOMIC DNA]</scope>
</reference>
<keyword evidence="4 7" id="KW-0238">DNA-binding</keyword>
<evidence type="ECO:0000256" key="4">
    <source>
        <dbReference type="ARBA" id="ARBA00023125"/>
    </source>
</evidence>
<dbReference type="PROSITE" id="PS50110">
    <property type="entry name" value="RESPONSE_REGULATORY"/>
    <property type="match status" value="1"/>
</dbReference>
<keyword evidence="1 6" id="KW-0597">Phosphoprotein</keyword>
<evidence type="ECO:0000256" key="6">
    <source>
        <dbReference type="PROSITE-ProRule" id="PRU00169"/>
    </source>
</evidence>
<dbReference type="Proteomes" id="UP000230956">
    <property type="component" value="Unassembled WGS sequence"/>
</dbReference>
<gene>
    <name evidence="10" type="ORF">COY37_06020</name>
</gene>
<dbReference type="SMART" id="SM00862">
    <property type="entry name" value="Trans_reg_C"/>
    <property type="match status" value="1"/>
</dbReference>
<dbReference type="PROSITE" id="PS51755">
    <property type="entry name" value="OMPR_PHOB"/>
    <property type="match status" value="1"/>
</dbReference>
<name>A0A2M7T7R0_9ACTN</name>
<proteinExistence type="predicted"/>
<dbReference type="InterPro" id="IPR039420">
    <property type="entry name" value="WalR-like"/>
</dbReference>
<dbReference type="InterPro" id="IPR001789">
    <property type="entry name" value="Sig_transdc_resp-reg_receiver"/>
</dbReference>
<dbReference type="Gene3D" id="6.10.250.690">
    <property type="match status" value="1"/>
</dbReference>
<evidence type="ECO:0000313" key="10">
    <source>
        <dbReference type="EMBL" id="PIZ38525.1"/>
    </source>
</evidence>
<sequence length="232" mass="26200">MAQILVIEDDLLIRETVEYSLKGAGFTVATAENGVQGLEEMSEHTPDLVLLDLLLPGMDGFEICKKIRESDENVPIIMITALEDQRSKLKGFSVGADDYITKPFSIEELVARIRANLKRTLKKTTESSVIEIGDLTLDMVKHTIEVGGKEVKLRLKEFQLLTVLASGPGVLFTRQDLAERVWGYEFYASSRTIDVHIRRIRNKIEEHSRFSYIQTVHGLGYKFQAEEKIPCA</sequence>
<dbReference type="InterPro" id="IPR001867">
    <property type="entry name" value="OmpR/PhoB-type_DNA-bd"/>
</dbReference>
<evidence type="ECO:0000259" key="9">
    <source>
        <dbReference type="PROSITE" id="PS51755"/>
    </source>
</evidence>
<feature type="modified residue" description="4-aspartylphosphate" evidence="6">
    <location>
        <position position="52"/>
    </location>
</feature>
<dbReference type="CDD" id="cd00383">
    <property type="entry name" value="trans_reg_C"/>
    <property type="match status" value="1"/>
</dbReference>
<dbReference type="GO" id="GO:0005829">
    <property type="term" value="C:cytosol"/>
    <property type="evidence" value="ECO:0007669"/>
    <property type="project" value="TreeGrafter"/>
</dbReference>
<organism evidence="10 11">
    <name type="scientific">Candidatus Aquicultor secundus</name>
    <dbReference type="NCBI Taxonomy" id="1973895"/>
    <lineage>
        <taxon>Bacteria</taxon>
        <taxon>Bacillati</taxon>
        <taxon>Actinomycetota</taxon>
        <taxon>Candidatus Aquicultoria</taxon>
        <taxon>Candidatus Aquicultorales</taxon>
        <taxon>Candidatus Aquicultoraceae</taxon>
        <taxon>Candidatus Aquicultor</taxon>
    </lineage>
</organism>
<dbReference type="Gene3D" id="3.40.50.2300">
    <property type="match status" value="1"/>
</dbReference>
<evidence type="ECO:0000256" key="5">
    <source>
        <dbReference type="ARBA" id="ARBA00023163"/>
    </source>
</evidence>
<evidence type="ECO:0000313" key="11">
    <source>
        <dbReference type="Proteomes" id="UP000230956"/>
    </source>
</evidence>
<feature type="DNA-binding region" description="OmpR/PhoB-type" evidence="7">
    <location>
        <begin position="127"/>
        <end position="225"/>
    </location>
</feature>
<protein>
    <submittedName>
        <fullName evidence="10">DNA-binding response regulator</fullName>
    </submittedName>
</protein>
<feature type="domain" description="OmpR/PhoB-type" evidence="9">
    <location>
        <begin position="127"/>
        <end position="225"/>
    </location>
</feature>
<dbReference type="GO" id="GO:0000976">
    <property type="term" value="F:transcription cis-regulatory region binding"/>
    <property type="evidence" value="ECO:0007669"/>
    <property type="project" value="TreeGrafter"/>
</dbReference>
<dbReference type="FunFam" id="1.10.10.10:FF:000018">
    <property type="entry name" value="DNA-binding response regulator ResD"/>
    <property type="match status" value="1"/>
</dbReference>
<feature type="domain" description="Response regulatory" evidence="8">
    <location>
        <begin position="3"/>
        <end position="117"/>
    </location>
</feature>
<evidence type="ECO:0000256" key="3">
    <source>
        <dbReference type="ARBA" id="ARBA00023015"/>
    </source>
</evidence>
<dbReference type="InterPro" id="IPR011006">
    <property type="entry name" value="CheY-like_superfamily"/>
</dbReference>
<keyword evidence="3" id="KW-0805">Transcription regulation</keyword>
<evidence type="ECO:0000256" key="1">
    <source>
        <dbReference type="ARBA" id="ARBA00022553"/>
    </source>
</evidence>
<dbReference type="PANTHER" id="PTHR48111:SF1">
    <property type="entry name" value="TWO-COMPONENT RESPONSE REGULATOR ORR33"/>
    <property type="match status" value="1"/>
</dbReference>
<keyword evidence="2" id="KW-0902">Two-component regulatory system</keyword>
<dbReference type="CDD" id="cd17574">
    <property type="entry name" value="REC_OmpR"/>
    <property type="match status" value="1"/>
</dbReference>
<dbReference type="Gene3D" id="1.10.10.10">
    <property type="entry name" value="Winged helix-like DNA-binding domain superfamily/Winged helix DNA-binding domain"/>
    <property type="match status" value="1"/>
</dbReference>
<dbReference type="Pfam" id="PF00072">
    <property type="entry name" value="Response_reg"/>
    <property type="match status" value="1"/>
</dbReference>
<dbReference type="SMART" id="SM00448">
    <property type="entry name" value="REC"/>
    <property type="match status" value="1"/>
</dbReference>
<dbReference type="GO" id="GO:0032993">
    <property type="term" value="C:protein-DNA complex"/>
    <property type="evidence" value="ECO:0007669"/>
    <property type="project" value="TreeGrafter"/>
</dbReference>
<dbReference type="FunFam" id="3.40.50.2300:FF:000001">
    <property type="entry name" value="DNA-binding response regulator PhoB"/>
    <property type="match status" value="1"/>
</dbReference>